<dbReference type="Pfam" id="PF04193">
    <property type="entry name" value="PQ-loop"/>
    <property type="match status" value="2"/>
</dbReference>
<keyword evidence="3 9" id="KW-0812">Transmembrane</keyword>
<evidence type="ECO:0000256" key="9">
    <source>
        <dbReference type="SAM" id="Phobius"/>
    </source>
</evidence>
<evidence type="ECO:0000313" key="11">
    <source>
        <dbReference type="Proteomes" id="UP000659654"/>
    </source>
</evidence>
<evidence type="ECO:0000256" key="7">
    <source>
        <dbReference type="ARBA" id="ARBA00038475"/>
    </source>
</evidence>
<protein>
    <recommendedName>
        <fullName evidence="8">Mannose-P-dolichol utilization defect 1 protein homolog</fullName>
    </recommendedName>
</protein>
<evidence type="ECO:0000256" key="3">
    <source>
        <dbReference type="ARBA" id="ARBA00022692"/>
    </source>
</evidence>
<feature type="transmembrane region" description="Helical" evidence="9">
    <location>
        <begin position="211"/>
        <end position="234"/>
    </location>
</feature>
<name>A0A7I8X0P6_BURXY</name>
<dbReference type="Gene3D" id="1.20.1280.290">
    <property type="match status" value="2"/>
</dbReference>
<dbReference type="Proteomes" id="UP000582659">
    <property type="component" value="Unassembled WGS sequence"/>
</dbReference>
<keyword evidence="2" id="KW-0813">Transport</keyword>
<dbReference type="Pfam" id="PF10171">
    <property type="entry name" value="Tim29"/>
    <property type="match status" value="1"/>
</dbReference>
<gene>
    <name evidence="10" type="ORF">BXYJ_LOCUS14396</name>
</gene>
<accession>A0A7I8X0P6</accession>
<dbReference type="SMART" id="SM00679">
    <property type="entry name" value="CTNS"/>
    <property type="match status" value="2"/>
</dbReference>
<evidence type="ECO:0000256" key="5">
    <source>
        <dbReference type="ARBA" id="ARBA00022989"/>
    </source>
</evidence>
<dbReference type="GO" id="GO:0009312">
    <property type="term" value="P:oligosaccharide biosynthetic process"/>
    <property type="evidence" value="ECO:0007669"/>
    <property type="project" value="TreeGrafter"/>
</dbReference>
<dbReference type="InterPro" id="IPR016817">
    <property type="entry name" value="MannP-dilichol_defect-1"/>
</dbReference>
<proteinExistence type="inferred from homology"/>
<dbReference type="InterPro" id="IPR006603">
    <property type="entry name" value="PQ-loop_rpt"/>
</dbReference>
<sequence>MTAKEFVDIAIKQIFPKKCFEKMIVEMDVLNRECVPAVLSRCLGFALTAGSLGILVPQILKIKANKSGAGISLAAQILAIVAAGSTSAYSFEKGFAFSQWGDSLAIFVQTAIIVMQILHYNGNTPGAFSFLAVTWMLTTAVMYHYVPMSALTFLQSATIPIITASKGLQILANYRQGSTGQLSPISVTMAFGGCVARIFTSIQETGDNLVILSYVVATVLNFILVVQLVIYWNVDDKKKKKDVNDVLGMVFKPLILICLVIGFTRYYLQSHFMAAAVVAKPNIFRRAGIKIKEYVQNLANDYKTVIVETAQNSVKRPVRTGMIGTGLVFLGYANRTRPLDSELDLRLVELRQQMALLPISIHSSNADSALHEYTDLLNSERLDLYDCWFFSLLIKREFDRRVYSPVSQDSNLKPWFWERFAHNLVDVGAFGKFYKLEKAFIDYDIKQEEFLCKET</sequence>
<feature type="transmembrane region" description="Helical" evidence="9">
    <location>
        <begin position="38"/>
        <end position="56"/>
    </location>
</feature>
<keyword evidence="5 9" id="KW-1133">Transmembrane helix</keyword>
<reference evidence="10" key="1">
    <citation type="submission" date="2020-09" db="EMBL/GenBank/DDBJ databases">
        <authorList>
            <person name="Kikuchi T."/>
        </authorList>
    </citation>
    <scope>NUCLEOTIDE SEQUENCE</scope>
    <source>
        <strain evidence="10">Ka4C1</strain>
    </source>
</reference>
<comment type="similarity">
    <text evidence="7">Belongs to the MPDU1 (TC 2.A.43.3) family.</text>
</comment>
<dbReference type="PANTHER" id="PTHR12226">
    <property type="entry name" value="MANNOSE-P-DOLICHOL UTILIZATION DEFECT 1 LEC35 -RELATED"/>
    <property type="match status" value="1"/>
</dbReference>
<feature type="transmembrane region" description="Helical" evidence="9">
    <location>
        <begin position="103"/>
        <end position="120"/>
    </location>
</feature>
<evidence type="ECO:0000256" key="4">
    <source>
        <dbReference type="ARBA" id="ARBA00022737"/>
    </source>
</evidence>
<evidence type="ECO:0000256" key="8">
    <source>
        <dbReference type="ARBA" id="ARBA00067517"/>
    </source>
</evidence>
<dbReference type="Proteomes" id="UP000659654">
    <property type="component" value="Unassembled WGS sequence"/>
</dbReference>
<dbReference type="InterPro" id="IPR019322">
    <property type="entry name" value="TIMM29"/>
</dbReference>
<dbReference type="GO" id="GO:0042721">
    <property type="term" value="C:TIM22 mitochondrial import inner membrane insertion complex"/>
    <property type="evidence" value="ECO:0007669"/>
    <property type="project" value="InterPro"/>
</dbReference>
<evidence type="ECO:0000313" key="10">
    <source>
        <dbReference type="EMBL" id="CAD5234305.1"/>
    </source>
</evidence>
<comment type="subcellular location">
    <subcellularLocation>
        <location evidence="1">Membrane</location>
        <topology evidence="1">Multi-pass membrane protein</topology>
    </subcellularLocation>
</comment>
<organism evidence="10 11">
    <name type="scientific">Bursaphelenchus xylophilus</name>
    <name type="common">Pinewood nematode worm</name>
    <name type="synonym">Aphelenchoides xylophilus</name>
    <dbReference type="NCBI Taxonomy" id="6326"/>
    <lineage>
        <taxon>Eukaryota</taxon>
        <taxon>Metazoa</taxon>
        <taxon>Ecdysozoa</taxon>
        <taxon>Nematoda</taxon>
        <taxon>Chromadorea</taxon>
        <taxon>Rhabditida</taxon>
        <taxon>Tylenchina</taxon>
        <taxon>Tylenchomorpha</taxon>
        <taxon>Aphelenchoidea</taxon>
        <taxon>Aphelenchoididae</taxon>
        <taxon>Bursaphelenchus</taxon>
    </lineage>
</organism>
<feature type="transmembrane region" description="Helical" evidence="9">
    <location>
        <begin position="68"/>
        <end position="91"/>
    </location>
</feature>
<keyword evidence="6 9" id="KW-0472">Membrane</keyword>
<evidence type="ECO:0000256" key="1">
    <source>
        <dbReference type="ARBA" id="ARBA00004141"/>
    </source>
</evidence>
<keyword evidence="11" id="KW-1185">Reference proteome</keyword>
<dbReference type="FunFam" id="1.20.1280.290:FF:000006">
    <property type="entry name" value="mannose-P-dolichol utilization defect 1 protein"/>
    <property type="match status" value="1"/>
</dbReference>
<evidence type="ECO:0000256" key="6">
    <source>
        <dbReference type="ARBA" id="ARBA00023136"/>
    </source>
</evidence>
<feature type="transmembrane region" description="Helical" evidence="9">
    <location>
        <begin position="246"/>
        <end position="268"/>
    </location>
</feature>
<feature type="transmembrane region" description="Helical" evidence="9">
    <location>
        <begin position="127"/>
        <end position="146"/>
    </location>
</feature>
<dbReference type="PANTHER" id="PTHR12226:SF2">
    <property type="entry name" value="MANNOSE-P-DOLICHOL UTILIZATION DEFECT 1 PROTEIN"/>
    <property type="match status" value="1"/>
</dbReference>
<dbReference type="OrthoDB" id="271506at2759"/>
<keyword evidence="4" id="KW-0677">Repeat</keyword>
<comment type="caution">
    <text evidence="10">The sequence shown here is derived from an EMBL/GenBank/DDBJ whole genome shotgun (WGS) entry which is preliminary data.</text>
</comment>
<dbReference type="AlphaFoldDB" id="A0A7I8X0P6"/>
<dbReference type="EMBL" id="CAJFCV020000006">
    <property type="protein sequence ID" value="CAG9129994.1"/>
    <property type="molecule type" value="Genomic_DNA"/>
</dbReference>
<dbReference type="EMBL" id="CAJFDI010000006">
    <property type="protein sequence ID" value="CAD5234305.1"/>
    <property type="molecule type" value="Genomic_DNA"/>
</dbReference>
<evidence type="ECO:0000256" key="2">
    <source>
        <dbReference type="ARBA" id="ARBA00022448"/>
    </source>
</evidence>